<dbReference type="Proteomes" id="UP000095280">
    <property type="component" value="Unplaced"/>
</dbReference>
<organism evidence="2 3">
    <name type="scientific">Macrostomum lignano</name>
    <dbReference type="NCBI Taxonomy" id="282301"/>
    <lineage>
        <taxon>Eukaryota</taxon>
        <taxon>Metazoa</taxon>
        <taxon>Spiralia</taxon>
        <taxon>Lophotrochozoa</taxon>
        <taxon>Platyhelminthes</taxon>
        <taxon>Rhabditophora</taxon>
        <taxon>Macrostomorpha</taxon>
        <taxon>Macrostomida</taxon>
        <taxon>Macrostomidae</taxon>
        <taxon>Macrostomum</taxon>
    </lineage>
</organism>
<evidence type="ECO:0000313" key="3">
    <source>
        <dbReference type="WBParaSite" id="snap_masked-unitig_34315-processed-gene-0.0-mRNA-1"/>
    </source>
</evidence>
<dbReference type="AlphaFoldDB" id="A0A1I8JRA5"/>
<proteinExistence type="predicted"/>
<keyword evidence="2" id="KW-1185">Reference proteome</keyword>
<reference evidence="3" key="1">
    <citation type="submission" date="2016-11" db="UniProtKB">
        <authorList>
            <consortium name="WormBaseParasite"/>
        </authorList>
    </citation>
    <scope>IDENTIFICATION</scope>
</reference>
<accession>A0A1I8JRA5</accession>
<feature type="compositionally biased region" description="Low complexity" evidence="1">
    <location>
        <begin position="98"/>
        <end position="109"/>
    </location>
</feature>
<sequence>MLGCDAKPEPGVGHQLEPAVRGHSARIWYPWACCCVKVESTESTELTRLDFCQVCAPHKPARVPQRILWGLHLEPAASWSPDQPPASLCFCIHRLPGSRHQSSRAQRSRPAPPRPWRQRPYCQGVFSKAGGPRLEPGPSPTRE</sequence>
<feature type="region of interest" description="Disordered" evidence="1">
    <location>
        <begin position="98"/>
        <end position="143"/>
    </location>
</feature>
<evidence type="ECO:0000313" key="2">
    <source>
        <dbReference type="Proteomes" id="UP000095280"/>
    </source>
</evidence>
<evidence type="ECO:0000256" key="1">
    <source>
        <dbReference type="SAM" id="MobiDB-lite"/>
    </source>
</evidence>
<dbReference type="WBParaSite" id="snap_masked-unitig_34315-processed-gene-0.0-mRNA-1">
    <property type="protein sequence ID" value="snap_masked-unitig_34315-processed-gene-0.0-mRNA-1"/>
    <property type="gene ID" value="snap_masked-unitig_34315-processed-gene-0.0"/>
</dbReference>
<name>A0A1I8JRA5_9PLAT</name>
<protein>
    <submittedName>
        <fullName evidence="3">Collagen IV NC1 domain-containing protein</fullName>
    </submittedName>
</protein>